<feature type="compositionally biased region" description="Acidic residues" evidence="6">
    <location>
        <begin position="2827"/>
        <end position="2843"/>
    </location>
</feature>
<feature type="compositionally biased region" description="Basic and acidic residues" evidence="6">
    <location>
        <begin position="2397"/>
        <end position="2416"/>
    </location>
</feature>
<dbReference type="InterPro" id="IPR003604">
    <property type="entry name" value="Matrin/U1-like-C_Znf_C2H2"/>
</dbReference>
<dbReference type="SUPFAM" id="SSF54928">
    <property type="entry name" value="RNA-binding domain, RBD"/>
    <property type="match status" value="1"/>
</dbReference>
<feature type="region of interest" description="Disordered" evidence="6">
    <location>
        <begin position="261"/>
        <end position="307"/>
    </location>
</feature>
<dbReference type="InterPro" id="IPR012677">
    <property type="entry name" value="Nucleotide-bd_a/b_plait_sf"/>
</dbReference>
<dbReference type="PANTHER" id="PTHR15491:SF9">
    <property type="entry name" value="CIP1-INTERACTING ZINC FINGER PROTEIN"/>
    <property type="match status" value="1"/>
</dbReference>
<comment type="subcellular location">
    <subcellularLocation>
        <location evidence="1">Nucleus</location>
    </subcellularLocation>
</comment>
<dbReference type="Proteomes" id="UP000324091">
    <property type="component" value="Chromosome 3"/>
</dbReference>
<feature type="compositionally biased region" description="Acidic residues" evidence="6">
    <location>
        <begin position="2890"/>
        <end position="2904"/>
    </location>
</feature>
<feature type="compositionally biased region" description="Low complexity" evidence="6">
    <location>
        <begin position="1074"/>
        <end position="1099"/>
    </location>
</feature>
<dbReference type="GO" id="GO:0003676">
    <property type="term" value="F:nucleic acid binding"/>
    <property type="evidence" value="ECO:0007669"/>
    <property type="project" value="InterPro"/>
</dbReference>
<feature type="compositionally biased region" description="Basic and acidic residues" evidence="6">
    <location>
        <begin position="3074"/>
        <end position="3094"/>
    </location>
</feature>
<dbReference type="InterPro" id="IPR013087">
    <property type="entry name" value="Znf_C2H2_type"/>
</dbReference>
<feature type="compositionally biased region" description="Basic and acidic residues" evidence="6">
    <location>
        <begin position="2921"/>
        <end position="2932"/>
    </location>
</feature>
<feature type="compositionally biased region" description="Acidic residues" evidence="6">
    <location>
        <begin position="2314"/>
        <end position="2324"/>
    </location>
</feature>
<feature type="compositionally biased region" description="Basic residues" evidence="6">
    <location>
        <begin position="728"/>
        <end position="744"/>
    </location>
</feature>
<feature type="compositionally biased region" description="Basic and acidic residues" evidence="6">
    <location>
        <begin position="493"/>
        <end position="510"/>
    </location>
</feature>
<dbReference type="GO" id="GO:0008270">
    <property type="term" value="F:zinc ion binding"/>
    <property type="evidence" value="ECO:0007669"/>
    <property type="project" value="UniProtKB-KW"/>
</dbReference>
<feature type="region of interest" description="Disordered" evidence="6">
    <location>
        <begin position="1171"/>
        <end position="1202"/>
    </location>
</feature>
<evidence type="ECO:0000313" key="9">
    <source>
        <dbReference type="Proteomes" id="UP000324091"/>
    </source>
</evidence>
<evidence type="ECO:0000256" key="3">
    <source>
        <dbReference type="ARBA" id="ARBA00022771"/>
    </source>
</evidence>
<feature type="compositionally biased region" description="Basic and acidic residues" evidence="6">
    <location>
        <begin position="2844"/>
        <end position="2865"/>
    </location>
</feature>
<dbReference type="SMART" id="SM00451">
    <property type="entry name" value="ZnF_U1"/>
    <property type="match status" value="2"/>
</dbReference>
<evidence type="ECO:0000256" key="4">
    <source>
        <dbReference type="ARBA" id="ARBA00022833"/>
    </source>
</evidence>
<feature type="compositionally biased region" description="Polar residues" evidence="6">
    <location>
        <begin position="297"/>
        <end position="307"/>
    </location>
</feature>
<dbReference type="PANTHER" id="PTHR15491">
    <property type="match status" value="1"/>
</dbReference>
<evidence type="ECO:0000256" key="5">
    <source>
        <dbReference type="ARBA" id="ARBA00023242"/>
    </source>
</evidence>
<feature type="compositionally biased region" description="Polar residues" evidence="6">
    <location>
        <begin position="455"/>
        <end position="464"/>
    </location>
</feature>
<keyword evidence="3" id="KW-0863">Zinc-finger</keyword>
<organism evidence="8 9">
    <name type="scientific">Takifugu flavidus</name>
    <name type="common">sansaifugu</name>
    <dbReference type="NCBI Taxonomy" id="433684"/>
    <lineage>
        <taxon>Eukaryota</taxon>
        <taxon>Metazoa</taxon>
        <taxon>Chordata</taxon>
        <taxon>Craniata</taxon>
        <taxon>Vertebrata</taxon>
        <taxon>Euteleostomi</taxon>
        <taxon>Actinopterygii</taxon>
        <taxon>Neopterygii</taxon>
        <taxon>Teleostei</taxon>
        <taxon>Neoteleostei</taxon>
        <taxon>Acanthomorphata</taxon>
        <taxon>Eupercaria</taxon>
        <taxon>Tetraodontiformes</taxon>
        <taxon>Tetradontoidea</taxon>
        <taxon>Tetraodontidae</taxon>
        <taxon>Takifugu</taxon>
    </lineage>
</organism>
<feature type="compositionally biased region" description="Polar residues" evidence="6">
    <location>
        <begin position="550"/>
        <end position="570"/>
    </location>
</feature>
<feature type="compositionally biased region" description="Basic and acidic residues" evidence="6">
    <location>
        <begin position="2573"/>
        <end position="2587"/>
    </location>
</feature>
<keyword evidence="5" id="KW-0539">Nucleus</keyword>
<feature type="compositionally biased region" description="Basic and acidic residues" evidence="6">
    <location>
        <begin position="2993"/>
        <end position="3005"/>
    </location>
</feature>
<feature type="compositionally biased region" description="Basic and acidic residues" evidence="6">
    <location>
        <begin position="2644"/>
        <end position="2661"/>
    </location>
</feature>
<feature type="compositionally biased region" description="Basic and acidic residues" evidence="6">
    <location>
        <begin position="2450"/>
        <end position="2481"/>
    </location>
</feature>
<feature type="compositionally biased region" description="Low complexity" evidence="6">
    <location>
        <begin position="2355"/>
        <end position="2367"/>
    </location>
</feature>
<sequence length="3227" mass="355509">MVGNFVFSFSLQTELSAPPPGLGPFPSPLLGGFPGASLLIGQHAASLHLAQLKTQLALTQINSALAVGGQSRAFKANSKTRARCRHSAAPSPTAVAINLLNILKIANMSHPPYNPCGSRKQRSAQGQYDYSNTQPEAAHLGADFSFSSSAVPERSGTIVPSLTSLNYRHEQRRIVNDEPILRSAITNSTRDREVRAAGIPVPQTNQNAPFPGRDTGEIGPFGTNKASLHMSSSSSAFQGDGGTCVVIDRCSLDWLNYKRPPNQSTSATSHGEEHNAPYIPGLGDDNHIVPEERSAAPPSSQTRDTAETATSILRQYGLDKEDLEYLISCPEDQMTLANMQKILQQRSLEKANKTMAASHTKTYPEPQPLKSLSGPYSHSSSVGPGLSQKRRSPAVLQQSKVIDYGHKRRYNEGASDGVGTTADGPPSSSHSGGTFLLDSGHSGGSRQQPQEKNKRGTNSDSSGSLHILNTLGPYNKPLQTPEKVPSTMLVPKTDTDMRKSTRAVPVKEPEDGQSPLKPATSCVLMQGLHSGRPGLISDNKSHSIKAKQDQAPTVGNQAGQHPLAQQSQPHMPTEPLMRTVVWSSGYSASLQLPPATTASRISEASWATHHSPGIPPHLHQPFPAQAANPEERTRGKATPFKGLPTLAMMHDYAATSPRVFPHTCSLCSKECAGMKDWIAHQNTSLHLGNCKLLRHRYPDWDGTIKTEPRSADKNVKPSTATAADVRQKAVRGSRSRSHSASPRRHGLEGKRERHSRSRSPQSSRYTLRSPDKPASCRWIEDSPRWMNVRHSPPKRRCSPPLRWSDDRGLAPRRDDGRLSPLRRNDKRPERIDERRHLHMRSEEREKVKTKSLGNKNDDRRTSPRRTEEKWLSSRRVVERHLSPRAVERRLSAETLSRLEASGVQSNHSDLDTMVKNLASALVAEIKKITPASSSPSSSSSKAGKQFSLSLPATSLSSVVKKSTLNPLKSKPFLQKSGEGSSRRIEVGKSGPPTMVKLEGITNSLSHHDINTAVEKFGKTKSFVLFRSKQQAIVCFEKEEDAKKLKKVKFLNVKSVMITVADKGAVSKEQRLPSHSKSCSSGASTSKTAKSAAVSASRTAPANTRHKGPSASEASKIMKNAAAAKGCGKGLKTATKSKSLLSKSKTNATLPAGKKVKGKLAVTGAVKKAVLKKKGPLKSKNAAKTGNSKLKPKPVTSDTEDNKSAMLVEETEGFLRPVETTLTDSTPDLDELTKKLLVAGGDMKEESVPLECTDAENQLQTGNSKLKPKPVTSDTEDNKSAMLVEETEGFLRPVETTLTDSTPDLDKLAENLFMAGGNVKEESMPLKCTDAENQPQTDDSTLKPKSVTSETVYNKSAVLVGEEGGEKLAIIGTDVVVENADRENQPQTGQSEDTSALATSVTLKEIVQGDKSTAFDHNPQTETVKHIKTQDAEPMQLGETDSTDLQEVSNGAILKEEKSPPLNISEIKKPAAPPIETPPPVNPAKASQHVEENLAEKAQPTAGTTEIKTEALYVKQSGSGVKTQQEGAAHLLKTPSKASSVKTPTAVKKEVQQLPKCKMFQSDVLPLTDGETIANFIDPDALICFRIEACNPTMVPSYNKKLKVIQITSLPFYNECRYTEKELAEVLMPFGFQYTPNTMFVLPQVQMAFAIIPTKGLKKLTSTRIAFKKSRPHIRVIPGQNLLTSITFYKSLMSLTNFPVRGAAERTIFIKNISLDKARELCNTWKKHSHVVNFLPLLNKAYIQFSSNLDADRFGVWHSLKEFSGEEVFRQRAPNVCPAQTDIKTAADNDDVVAGVTIPPMNFAPPKGSSPPYWITRKNTTLFPTAFPWFIIPDYLTVSAMEDIQAASSRGSMFSTIMLTNLPMERYMHENIAQVVWPYFSQRTFKTLCYNVIVLPLQKRAFVIFEDWSACCRFVQDHIKNPVCVADCTLTVHFVFQRLIPEYTQEVMYTSLIKLSETSPLSEVPEPESLRKRLLCIETTQTSLHIIGVVIERLALSATFVRYLPLANRIYAELAKASDLEQVLEKFKHFQCKHFEGHLCATGLESFEKRLEINGKTPVNLGQNAAKDKPPLDEGVLKTIKVTIHQNVGAKGISGRSKNLREPSSSSGQKTEQCEKKSVAKQTDASSDCTEKASIQPQPEQPQEKRVDLAVALSDHRGAEESTEVEKEQQVGWGGVDGEKYQILDSFEEQTDPKVANEDQWGSSLTQPIEPGVTVDDEGKTHPQENDDMSVDVSVPKEPAASAPEDVQSCVPVPPEKNSPSTNICKEFSSECLGDAGKTTVDLEEDAVNVDSWLDKDILKTIKVTIHQSTGETSRDEEEEEESFFEEQNFSMEDFVTVDEVGADVEDTAPEPPSPSTFSSSITPIPTRSSEDSKSSILEDQAALSRKDPQLQYGGRSEGVKDQPETAESENDKDKTIRRGMRTRKYNEPSKMDLTSTTSEGESPLKQMMVKKYDTRGKVDTQRKVDTSAQRFKKDKEVTKEMELEEDAQNATTSGRPGRRRSARGKKDDKLTPTPTETSETPITDEETLYKILDSVDEETPDDEAKVTRSTRGKRERANKNDALRTPARRRHTAAREAREGSEKKLPEDQETPSTGGDVTGEVCHEDATYKIQNSVKDEVVEESPAPTQPRKRGRPKKIVKTKKEKQPLKDDASEKLMKQEEELYQVIDSVEDETADDQLVPGRPESSGTEEAPKIGDEQTGDGTSVTGSTKNQEEEQQEPPYQLVDSVITEAVSAETEDTSTCPTAAEASHSIAVTRVNETVSNLGVRGVSAAGEGSGTSNNSSRTERDQEDKPGTKSKTDPLKPEEESQLETPERNTLDTMVNLDEVSEEEENYPDDTAEEEELRKRPADSKEKHERKLREKPRTSTRAQRSRSQEDRGGDGSSRSMDEEREEQDEDSVEEDTKELLTLDEVGADEPEEERATESRDKDDITETELQSLVTLDEVVEEDDKMVEQNSAETHPLREEDQSVDFLNPETLVTIDEAGGEDKEEQEQKHSGKRKLDTETEENPNFVTLDEVGEEEEEKISPRARGRPRKRTRQTPVKVRRSVRGKNVTSKDEEEKEAASVQPATSPEKDESSLSTGSRREPQKTEVKATSAEPQPGNQKLEGCLEGDRSRTDIKAANKQRRKLTGPEAKRACSQSPGVRSSFRLPELKPNNPLGQEFVVPTSGFFCNLCLVFYRNEKTAREVHCSSQRHYDNLQKHYQKIEQKLSSSSSERPRGGPTSD</sequence>
<feature type="compositionally biased region" description="Low complexity" evidence="6">
    <location>
        <begin position="2511"/>
        <end position="2521"/>
    </location>
</feature>
<keyword evidence="2" id="KW-0479">Metal-binding</keyword>
<dbReference type="EMBL" id="RHFK02000016">
    <property type="protein sequence ID" value="TWW63593.1"/>
    <property type="molecule type" value="Genomic_DNA"/>
</dbReference>
<feature type="compositionally biased region" description="Polar residues" evidence="6">
    <location>
        <begin position="2701"/>
        <end position="2711"/>
    </location>
</feature>
<feature type="compositionally biased region" description="Basic residues" evidence="6">
    <location>
        <begin position="2629"/>
        <end position="2643"/>
    </location>
</feature>
<feature type="compositionally biased region" description="Polar residues" evidence="6">
    <location>
        <begin position="2119"/>
        <end position="2137"/>
    </location>
</feature>
<dbReference type="PROSITE" id="PS00028">
    <property type="entry name" value="ZINC_FINGER_C2H2_1"/>
    <property type="match status" value="1"/>
</dbReference>
<feature type="compositionally biased region" description="Basic and acidic residues" evidence="6">
    <location>
        <begin position="284"/>
        <end position="294"/>
    </location>
</feature>
<feature type="region of interest" description="Disordered" evidence="6">
    <location>
        <begin position="1252"/>
        <end position="1278"/>
    </location>
</feature>
<reference evidence="8 9" key="1">
    <citation type="submission" date="2019-04" db="EMBL/GenBank/DDBJ databases">
        <title>Chromosome genome assembly for Takifugu flavidus.</title>
        <authorList>
            <person name="Xiao S."/>
        </authorList>
    </citation>
    <scope>NUCLEOTIDE SEQUENCE [LARGE SCALE GENOMIC DNA]</scope>
    <source>
        <strain evidence="8">HTHZ2018</strain>
        <tissue evidence="8">Muscle</tissue>
    </source>
</reference>
<gene>
    <name evidence="8" type="ORF">D4764_03G0006010</name>
</gene>
<feature type="compositionally biased region" description="Basic and acidic residues" evidence="6">
    <location>
        <begin position="803"/>
        <end position="848"/>
    </location>
</feature>
<feature type="compositionally biased region" description="Basic and acidic residues" evidence="6">
    <location>
        <begin position="701"/>
        <end position="715"/>
    </location>
</feature>
<feature type="region of interest" description="Disordered" evidence="6">
    <location>
        <begin position="2090"/>
        <end position="2261"/>
    </location>
</feature>
<feature type="region of interest" description="Disordered" evidence="6">
    <location>
        <begin position="1065"/>
        <end position="1114"/>
    </location>
</feature>
<dbReference type="Gene3D" id="3.30.70.330">
    <property type="match status" value="2"/>
</dbReference>
<evidence type="ECO:0000313" key="8">
    <source>
        <dbReference type="EMBL" id="TWW63593.1"/>
    </source>
</evidence>
<feature type="region of interest" description="Disordered" evidence="6">
    <location>
        <begin position="701"/>
        <end position="872"/>
    </location>
</feature>
<evidence type="ECO:0000256" key="1">
    <source>
        <dbReference type="ARBA" id="ARBA00004123"/>
    </source>
</evidence>
<feature type="region of interest" description="Disordered" evidence="6">
    <location>
        <begin position="969"/>
        <end position="992"/>
    </location>
</feature>
<dbReference type="GO" id="GO:0005634">
    <property type="term" value="C:nucleus"/>
    <property type="evidence" value="ECO:0007669"/>
    <property type="project" value="UniProtKB-SubCell"/>
</dbReference>
<dbReference type="InterPro" id="IPR035979">
    <property type="entry name" value="RBD_domain_sf"/>
</dbReference>
<name>A0A5C6N8V8_9TELE</name>
<keyword evidence="4" id="KW-0862">Zinc</keyword>
<dbReference type="InterPro" id="IPR000690">
    <property type="entry name" value="Matrin/U1-C_Znf_C2H2"/>
</dbReference>
<accession>A0A5C6N8V8</accession>
<evidence type="ECO:0000259" key="7">
    <source>
        <dbReference type="PROSITE" id="PS50171"/>
    </source>
</evidence>
<feature type="region of interest" description="Disordered" evidence="6">
    <location>
        <begin position="350"/>
        <end position="518"/>
    </location>
</feature>
<feature type="compositionally biased region" description="Polar residues" evidence="6">
    <location>
        <begin position="2101"/>
        <end position="2110"/>
    </location>
</feature>
<feature type="compositionally biased region" description="Polar residues" evidence="6">
    <location>
        <begin position="1254"/>
        <end position="1263"/>
    </location>
</feature>
<dbReference type="PROSITE" id="PS50171">
    <property type="entry name" value="ZF_MATRIN"/>
    <property type="match status" value="1"/>
</dbReference>
<feature type="compositionally biased region" description="Basic and acidic residues" evidence="6">
    <location>
        <begin position="2141"/>
        <end position="2168"/>
    </location>
</feature>
<protein>
    <submittedName>
        <fullName evidence="8">Matrin-3</fullName>
    </submittedName>
</protein>
<evidence type="ECO:0000256" key="2">
    <source>
        <dbReference type="ARBA" id="ARBA00022723"/>
    </source>
</evidence>
<feature type="region of interest" description="Disordered" evidence="6">
    <location>
        <begin position="3204"/>
        <end position="3227"/>
    </location>
</feature>
<feature type="compositionally biased region" description="Basic residues" evidence="6">
    <location>
        <begin position="3029"/>
        <end position="3051"/>
    </location>
</feature>
<feature type="compositionally biased region" description="Basic and acidic residues" evidence="6">
    <location>
        <begin position="3113"/>
        <end position="3123"/>
    </location>
</feature>
<feature type="region of interest" description="Disordered" evidence="6">
    <location>
        <begin position="2306"/>
        <end position="2751"/>
    </location>
</feature>
<feature type="region of interest" description="Disordered" evidence="6">
    <location>
        <begin position="532"/>
        <end position="570"/>
    </location>
</feature>
<evidence type="ECO:0000256" key="6">
    <source>
        <dbReference type="SAM" id="MobiDB-lite"/>
    </source>
</evidence>
<dbReference type="InterPro" id="IPR026811">
    <property type="entry name" value="CIZ1"/>
</dbReference>
<feature type="region of interest" description="Disordered" evidence="6">
    <location>
        <begin position="2766"/>
        <end position="3159"/>
    </location>
</feature>
<feature type="compositionally biased region" description="Basic and acidic residues" evidence="6">
    <location>
        <begin position="2785"/>
        <end position="2818"/>
    </location>
</feature>
<comment type="caution">
    <text evidence="8">The sequence shown here is derived from an EMBL/GenBank/DDBJ whole genome shotgun (WGS) entry which is preliminary data.</text>
</comment>
<keyword evidence="9" id="KW-1185">Reference proteome</keyword>
<feature type="domain" description="Matrin-type" evidence="7">
    <location>
        <begin position="3172"/>
        <end position="3203"/>
    </location>
</feature>
<feature type="compositionally biased region" description="Basic and acidic residues" evidence="6">
    <location>
        <begin position="855"/>
        <end position="872"/>
    </location>
</feature>
<proteinExistence type="predicted"/>